<keyword evidence="2" id="KW-1185">Reference proteome</keyword>
<protein>
    <submittedName>
        <fullName evidence="1">Uncharacterized protein</fullName>
    </submittedName>
</protein>
<name>A0A4Y2PQX5_ARAVE</name>
<dbReference type="EMBL" id="BGPR01011722">
    <property type="protein sequence ID" value="GBN52647.1"/>
    <property type="molecule type" value="Genomic_DNA"/>
</dbReference>
<sequence length="97" mass="11116">MVTGWTVRQKMFRRDVFMEGGDESFAPFCQDRCSGRSVEDAGVLRMVGATANGRLCWCVLNSIYIHKRQQRKSIFRSLPSLSLSLSFPPSPSRWQQQ</sequence>
<accession>A0A4Y2PQX5</accession>
<dbReference type="AlphaFoldDB" id="A0A4Y2PQX5"/>
<comment type="caution">
    <text evidence="1">The sequence shown here is derived from an EMBL/GenBank/DDBJ whole genome shotgun (WGS) entry which is preliminary data.</text>
</comment>
<evidence type="ECO:0000313" key="1">
    <source>
        <dbReference type="EMBL" id="GBN52647.1"/>
    </source>
</evidence>
<dbReference type="Proteomes" id="UP000499080">
    <property type="component" value="Unassembled WGS sequence"/>
</dbReference>
<reference evidence="1 2" key="1">
    <citation type="journal article" date="2019" name="Sci. Rep.">
        <title>Orb-weaving spider Araneus ventricosus genome elucidates the spidroin gene catalogue.</title>
        <authorList>
            <person name="Kono N."/>
            <person name="Nakamura H."/>
            <person name="Ohtoshi R."/>
            <person name="Moran D.A.P."/>
            <person name="Shinohara A."/>
            <person name="Yoshida Y."/>
            <person name="Fujiwara M."/>
            <person name="Mori M."/>
            <person name="Tomita M."/>
            <person name="Arakawa K."/>
        </authorList>
    </citation>
    <scope>NUCLEOTIDE SEQUENCE [LARGE SCALE GENOMIC DNA]</scope>
</reference>
<gene>
    <name evidence="1" type="ORF">AVEN_40256_1</name>
</gene>
<proteinExistence type="predicted"/>
<organism evidence="1 2">
    <name type="scientific">Araneus ventricosus</name>
    <name type="common">Orbweaver spider</name>
    <name type="synonym">Epeira ventricosa</name>
    <dbReference type="NCBI Taxonomy" id="182803"/>
    <lineage>
        <taxon>Eukaryota</taxon>
        <taxon>Metazoa</taxon>
        <taxon>Ecdysozoa</taxon>
        <taxon>Arthropoda</taxon>
        <taxon>Chelicerata</taxon>
        <taxon>Arachnida</taxon>
        <taxon>Araneae</taxon>
        <taxon>Araneomorphae</taxon>
        <taxon>Entelegynae</taxon>
        <taxon>Araneoidea</taxon>
        <taxon>Araneidae</taxon>
        <taxon>Araneus</taxon>
    </lineage>
</organism>
<evidence type="ECO:0000313" key="2">
    <source>
        <dbReference type="Proteomes" id="UP000499080"/>
    </source>
</evidence>